<evidence type="ECO:0000313" key="3">
    <source>
        <dbReference type="Proteomes" id="UP000827260"/>
    </source>
</evidence>
<name>A0AAE8XXU7_9CAUD</name>
<gene>
    <name evidence="2" type="ORF">HRTV-27_gp2</name>
</gene>
<protein>
    <submittedName>
        <fullName evidence="2">Uncharacterized protein</fullName>
    </submittedName>
</protein>
<feature type="compositionally biased region" description="Basic and acidic residues" evidence="1">
    <location>
        <begin position="14"/>
        <end position="23"/>
    </location>
</feature>
<dbReference type="EMBL" id="MZ334522">
    <property type="protein sequence ID" value="UBF22695.1"/>
    <property type="molecule type" value="Genomic_DNA"/>
</dbReference>
<proteinExistence type="predicted"/>
<keyword evidence="3" id="KW-1185">Reference proteome</keyword>
<evidence type="ECO:0000313" key="2">
    <source>
        <dbReference type="EMBL" id="UBF22695.1"/>
    </source>
</evidence>
<organism evidence="2 3">
    <name type="scientific">Halorubrum tailed virus 27</name>
    <dbReference type="NCBI Taxonomy" id="2878008"/>
    <lineage>
        <taxon>Viruses</taxon>
        <taxon>Duplodnaviria</taxon>
        <taxon>Heunggongvirae</taxon>
        <taxon>Uroviricota</taxon>
        <taxon>Caudoviricetes</taxon>
        <taxon>Thumleimavirales</taxon>
        <taxon>Hafunaviridae</taxon>
        <taxon>Minorvirus</taxon>
        <taxon>Minorvirus thailandense</taxon>
        <taxon>Minorvirus HRTV27</taxon>
    </lineage>
</organism>
<evidence type="ECO:0000256" key="1">
    <source>
        <dbReference type="SAM" id="MobiDB-lite"/>
    </source>
</evidence>
<feature type="region of interest" description="Disordered" evidence="1">
    <location>
        <begin position="1"/>
        <end position="45"/>
    </location>
</feature>
<sequence>MSKNVYRFTPKYPTNEHRHEHNPKGNLENSKKFLRGNTPVARTRP</sequence>
<reference evidence="2" key="1">
    <citation type="submission" date="2021-05" db="EMBL/GenBank/DDBJ databases">
        <title>Diversity, taxonomy and evolution of archaeal viruses of the class Caudoviricetes.</title>
        <authorList>
            <person name="Liu Y."/>
            <person name="Demina T.A."/>
            <person name="Roux S."/>
            <person name="Aiewsakun P."/>
            <person name="Kazlauskas D."/>
            <person name="Simmonds P."/>
            <person name="Prangishvili D."/>
            <person name="Oksanen H.M."/>
            <person name="Krupovic M."/>
        </authorList>
    </citation>
    <scope>NUCLEOTIDE SEQUENCE</scope>
    <source>
        <strain evidence="2">HRTV-27/27</strain>
    </source>
</reference>
<accession>A0AAE8XXU7</accession>
<dbReference type="Proteomes" id="UP000827260">
    <property type="component" value="Segment"/>
</dbReference>